<evidence type="ECO:0000256" key="1">
    <source>
        <dbReference type="ARBA" id="ARBA00000085"/>
    </source>
</evidence>
<dbReference type="InterPro" id="IPR036890">
    <property type="entry name" value="HATPase_C_sf"/>
</dbReference>
<dbReference type="PANTHER" id="PTHR24421:SF10">
    <property type="entry name" value="NITRATE_NITRITE SENSOR PROTEIN NARQ"/>
    <property type="match status" value="1"/>
</dbReference>
<dbReference type="Gene3D" id="3.30.565.10">
    <property type="entry name" value="Histidine kinase-like ATPase, C-terminal domain"/>
    <property type="match status" value="1"/>
</dbReference>
<dbReference type="Proteomes" id="UP000596252">
    <property type="component" value="Chromosome"/>
</dbReference>
<accession>A0ABX7FYM9</accession>
<evidence type="ECO:0000256" key="11">
    <source>
        <dbReference type="SAM" id="SignalP"/>
    </source>
</evidence>
<dbReference type="PANTHER" id="PTHR24421">
    <property type="entry name" value="NITRATE/NITRITE SENSOR PROTEIN NARX-RELATED"/>
    <property type="match status" value="1"/>
</dbReference>
<dbReference type="EMBL" id="CP069213">
    <property type="protein sequence ID" value="QRH00150.1"/>
    <property type="molecule type" value="Genomic_DNA"/>
</dbReference>
<dbReference type="InterPro" id="IPR013783">
    <property type="entry name" value="Ig-like_fold"/>
</dbReference>
<dbReference type="Gene3D" id="2.60.40.10">
    <property type="entry name" value="Immunoglobulins"/>
    <property type="match status" value="1"/>
</dbReference>
<dbReference type="Pfam" id="PF07730">
    <property type="entry name" value="HisKA_3"/>
    <property type="match status" value="1"/>
</dbReference>
<dbReference type="InterPro" id="IPR050482">
    <property type="entry name" value="Sensor_HK_TwoCompSys"/>
</dbReference>
<dbReference type="Pfam" id="PF07494">
    <property type="entry name" value="Reg_prop"/>
    <property type="match status" value="3"/>
</dbReference>
<protein>
    <recommendedName>
        <fullName evidence="2">histidine kinase</fullName>
        <ecNumber evidence="2">2.7.13.3</ecNumber>
    </recommendedName>
</protein>
<comment type="catalytic activity">
    <reaction evidence="1">
        <text>ATP + protein L-histidine = ADP + protein N-phospho-L-histidine.</text>
        <dbReference type="EC" id="2.7.13.3"/>
    </reaction>
</comment>
<dbReference type="InterPro" id="IPR011110">
    <property type="entry name" value="Reg_prop"/>
</dbReference>
<dbReference type="EC" id="2.7.13.3" evidence="2"/>
<sequence>MSAVIRTIIYLMLLHLGNAWAAPQKIAHHLDFDADNISALLFDKQGFMWLGTQDGLFLYDNYQLEKFRPDASVPGTIAALDIRNLYLSRDNSVWISTNSGGLSRFNAESRTFTNYRHNSEDINSLSNDSVYDVTDGPNGDLWVATQIGLNRLNPLTGQVTRYFKEDANAGALPSNYIYKLFVDSHNRLWVGTIGGGLAYWAGDKQGFLSLALPDGIKDIFSIVEQDGKYLWVGTRQGLLKITLENLLVSPVSLVDGSEPELMIISLHLDANQLVLGTFGHGLLFYDTDTKSLGHDSQDTMSARDTITSIVKDSTGQLFYATWGQGAYKLDASIRNQSANSAAESWAHTLPNVNAVYAKSGSSRAWVGSFSHGLYWLDLDTQQLNRFTPNTPAKNLNGVMSMASVGEDELLVGTSEGLWHLSGNGTVRAHFSHQSQQTDSIGKGFVRVLQPDDSGDVWVGIGGDGLYRYHPDSGTFSAFKHNPSDPKSLSGNYITSLLVDGGYLWVGTRSNGLNLCEKENMSCTRLQVNNSGLSHYYISDIAKDNLGNIWVGTDGGGLHKAEIHQTGRETKVNIVPEPGLVADSIKSILPGVSDEVWFATSDGLFTYNSSQQRFQKATDKTLNDLGGFSQRSRSRADGFNLLGTNNGVYLFSGTSKLEPDIQFPIRFTRILSDSLTSPILNTSIHDSFQMSVPWGGWLNLEFALLDYGSSSQSYQYRMSSDSEWITLNNMHHLNFYKLDPGVHRLEVRGKGVNQVWSQPATLKLTVIPPWWRNTTYIGLLLVCIAFVAISYHRFRMAKWERYTRRLNALKEEKLAVIEKLKQNEQHLKSALEGMRNLATRLQYAKEEERKSISRELHDQFGQSLTATQISLQLFRRQHPNDTRLIDTCITTIQSMIKQVRAISFDLRPSLLDDVGLVAGLNHQLSKMSSSLANPIIFKADDHIPELSPDLTITLFRVIQESVTNAIRHANATNITVRLYLDGDKIKAVISDNGIGFELSNISSKVSDGGHLGLLGIEERVKSMNGSLTINAIPNGGVSISVEFPYEK</sequence>
<dbReference type="SUPFAM" id="SSF63829">
    <property type="entry name" value="Calcium-dependent phosphotriesterase"/>
    <property type="match status" value="3"/>
</dbReference>
<keyword evidence="4" id="KW-0808">Transferase</keyword>
<dbReference type="InterPro" id="IPR003594">
    <property type="entry name" value="HATPase_dom"/>
</dbReference>
<keyword evidence="10" id="KW-0812">Transmembrane</keyword>
<evidence type="ECO:0000256" key="5">
    <source>
        <dbReference type="ARBA" id="ARBA00022741"/>
    </source>
</evidence>
<keyword evidence="7" id="KW-0067">ATP-binding</keyword>
<dbReference type="GO" id="GO:0016301">
    <property type="term" value="F:kinase activity"/>
    <property type="evidence" value="ECO:0007669"/>
    <property type="project" value="UniProtKB-KW"/>
</dbReference>
<feature type="chain" id="PRO_5045068964" description="histidine kinase" evidence="11">
    <location>
        <begin position="22"/>
        <end position="1046"/>
    </location>
</feature>
<keyword evidence="3" id="KW-0597">Phosphoprotein</keyword>
<feature type="domain" description="Histidine kinase" evidence="12">
    <location>
        <begin position="953"/>
        <end position="1046"/>
    </location>
</feature>
<keyword evidence="9" id="KW-0175">Coiled coil</keyword>
<keyword evidence="8" id="KW-0902">Two-component regulatory system</keyword>
<evidence type="ECO:0000256" key="2">
    <source>
        <dbReference type="ARBA" id="ARBA00012438"/>
    </source>
</evidence>
<dbReference type="Gene3D" id="1.20.5.1930">
    <property type="match status" value="1"/>
</dbReference>
<evidence type="ECO:0000256" key="6">
    <source>
        <dbReference type="ARBA" id="ARBA00022777"/>
    </source>
</evidence>
<dbReference type="InterPro" id="IPR011712">
    <property type="entry name" value="Sig_transdc_His_kin_sub3_dim/P"/>
</dbReference>
<dbReference type="InterPro" id="IPR015943">
    <property type="entry name" value="WD40/YVTN_repeat-like_dom_sf"/>
</dbReference>
<reference evidence="13 14" key="1">
    <citation type="journal article" date="2012" name="Antonie Van Leeuwenhoek">
        <title>Shewanella litorisediminis sp. nov., a gammaproteobacterium isolated from a tidal flat sediment.</title>
        <authorList>
            <person name="Lee M.H."/>
            <person name="Yoon J.H."/>
        </authorList>
    </citation>
    <scope>NUCLEOTIDE SEQUENCE [LARGE SCALE GENOMIC DNA]</scope>
    <source>
        <strain evidence="13 14">SMK1-12</strain>
    </source>
</reference>
<dbReference type="SUPFAM" id="SSF55874">
    <property type="entry name" value="ATPase domain of HSP90 chaperone/DNA topoisomerase II/histidine kinase"/>
    <property type="match status" value="1"/>
</dbReference>
<evidence type="ECO:0000259" key="12">
    <source>
        <dbReference type="PROSITE" id="PS50109"/>
    </source>
</evidence>
<evidence type="ECO:0000256" key="8">
    <source>
        <dbReference type="ARBA" id="ARBA00023012"/>
    </source>
</evidence>
<dbReference type="InterPro" id="IPR005467">
    <property type="entry name" value="His_kinase_dom"/>
</dbReference>
<evidence type="ECO:0000313" key="14">
    <source>
        <dbReference type="Proteomes" id="UP000596252"/>
    </source>
</evidence>
<dbReference type="CDD" id="cd16917">
    <property type="entry name" value="HATPase_UhpB-NarQ-NarX-like"/>
    <property type="match status" value="1"/>
</dbReference>
<keyword evidence="14" id="KW-1185">Reference proteome</keyword>
<dbReference type="Pfam" id="PF02518">
    <property type="entry name" value="HATPase_c"/>
    <property type="match status" value="1"/>
</dbReference>
<dbReference type="PROSITE" id="PS50109">
    <property type="entry name" value="HIS_KIN"/>
    <property type="match status" value="1"/>
</dbReference>
<evidence type="ECO:0000256" key="4">
    <source>
        <dbReference type="ARBA" id="ARBA00022679"/>
    </source>
</evidence>
<keyword evidence="6 13" id="KW-0418">Kinase</keyword>
<proteinExistence type="predicted"/>
<evidence type="ECO:0000256" key="3">
    <source>
        <dbReference type="ARBA" id="ARBA00022553"/>
    </source>
</evidence>
<keyword evidence="5" id="KW-0547">Nucleotide-binding</keyword>
<dbReference type="RefSeq" id="WP_203323889.1">
    <property type="nucleotide sequence ID" value="NZ_CP069213.1"/>
</dbReference>
<keyword evidence="10" id="KW-0472">Membrane</keyword>
<name>A0ABX7FYM9_9GAMM</name>
<evidence type="ECO:0000256" key="9">
    <source>
        <dbReference type="SAM" id="Coils"/>
    </source>
</evidence>
<feature type="coiled-coil region" evidence="9">
    <location>
        <begin position="805"/>
        <end position="836"/>
    </location>
</feature>
<organism evidence="13 14">
    <name type="scientific">Shewanella litorisediminis</name>
    <dbReference type="NCBI Taxonomy" id="1173586"/>
    <lineage>
        <taxon>Bacteria</taxon>
        <taxon>Pseudomonadati</taxon>
        <taxon>Pseudomonadota</taxon>
        <taxon>Gammaproteobacteria</taxon>
        <taxon>Alteromonadales</taxon>
        <taxon>Shewanellaceae</taxon>
        <taxon>Shewanella</taxon>
    </lineage>
</organism>
<feature type="transmembrane region" description="Helical" evidence="10">
    <location>
        <begin position="775"/>
        <end position="793"/>
    </location>
</feature>
<dbReference type="Gene3D" id="2.130.10.10">
    <property type="entry name" value="YVTN repeat-like/Quinoprotein amine dehydrogenase"/>
    <property type="match status" value="2"/>
</dbReference>
<evidence type="ECO:0000256" key="10">
    <source>
        <dbReference type="SAM" id="Phobius"/>
    </source>
</evidence>
<gene>
    <name evidence="13" type="ORF">JQC75_09500</name>
</gene>
<feature type="signal peptide" evidence="11">
    <location>
        <begin position="1"/>
        <end position="21"/>
    </location>
</feature>
<evidence type="ECO:0000313" key="13">
    <source>
        <dbReference type="EMBL" id="QRH00150.1"/>
    </source>
</evidence>
<dbReference type="SMART" id="SM00387">
    <property type="entry name" value="HATPase_c"/>
    <property type="match status" value="1"/>
</dbReference>
<evidence type="ECO:0000256" key="7">
    <source>
        <dbReference type="ARBA" id="ARBA00022840"/>
    </source>
</evidence>
<keyword evidence="10" id="KW-1133">Transmembrane helix</keyword>
<keyword evidence="11" id="KW-0732">Signal</keyword>